<evidence type="ECO:0000313" key="1">
    <source>
        <dbReference type="EMBL" id="KAK9506180.1"/>
    </source>
</evidence>
<organism evidence="1 2">
    <name type="scientific">Rhynocoris fuscipes</name>
    <dbReference type="NCBI Taxonomy" id="488301"/>
    <lineage>
        <taxon>Eukaryota</taxon>
        <taxon>Metazoa</taxon>
        <taxon>Ecdysozoa</taxon>
        <taxon>Arthropoda</taxon>
        <taxon>Hexapoda</taxon>
        <taxon>Insecta</taxon>
        <taxon>Pterygota</taxon>
        <taxon>Neoptera</taxon>
        <taxon>Paraneoptera</taxon>
        <taxon>Hemiptera</taxon>
        <taxon>Heteroptera</taxon>
        <taxon>Panheteroptera</taxon>
        <taxon>Cimicomorpha</taxon>
        <taxon>Reduviidae</taxon>
        <taxon>Harpactorinae</taxon>
        <taxon>Harpactorini</taxon>
        <taxon>Rhynocoris</taxon>
    </lineage>
</organism>
<reference evidence="1 2" key="1">
    <citation type="submission" date="2022-12" db="EMBL/GenBank/DDBJ databases">
        <title>Chromosome-level genome assembly of true bugs.</title>
        <authorList>
            <person name="Ma L."/>
            <person name="Li H."/>
        </authorList>
    </citation>
    <scope>NUCLEOTIDE SEQUENCE [LARGE SCALE GENOMIC DNA]</scope>
    <source>
        <strain evidence="1">Lab_2022b</strain>
    </source>
</reference>
<name>A0AAW1D7M4_9HEMI</name>
<dbReference type="EMBL" id="JAPXFL010000005">
    <property type="protein sequence ID" value="KAK9506180.1"/>
    <property type="molecule type" value="Genomic_DNA"/>
</dbReference>
<gene>
    <name evidence="1" type="ORF">O3M35_008161</name>
</gene>
<keyword evidence="2" id="KW-1185">Reference proteome</keyword>
<sequence length="54" mass="6317">MPKLVKMDSGRFETDDLNTSFIQGSKKNCVPLLKMFFLPKDDHRGRNLYLNKTK</sequence>
<proteinExistence type="predicted"/>
<accession>A0AAW1D7M4</accession>
<comment type="caution">
    <text evidence="1">The sequence shown here is derived from an EMBL/GenBank/DDBJ whole genome shotgun (WGS) entry which is preliminary data.</text>
</comment>
<dbReference type="Proteomes" id="UP001461498">
    <property type="component" value="Unassembled WGS sequence"/>
</dbReference>
<evidence type="ECO:0000313" key="2">
    <source>
        <dbReference type="Proteomes" id="UP001461498"/>
    </source>
</evidence>
<dbReference type="AlphaFoldDB" id="A0AAW1D7M4"/>
<protein>
    <submittedName>
        <fullName evidence="1">Uncharacterized protein</fullName>
    </submittedName>
</protein>